<dbReference type="InterPro" id="IPR002925">
    <property type="entry name" value="Dienelactn_hydro"/>
</dbReference>
<dbReference type="SUPFAM" id="SSF53474">
    <property type="entry name" value="alpha/beta-Hydrolases"/>
    <property type="match status" value="1"/>
</dbReference>
<dbReference type="Gene3D" id="3.40.50.1820">
    <property type="entry name" value="alpha/beta hydrolase"/>
    <property type="match status" value="1"/>
</dbReference>
<dbReference type="PANTHER" id="PTHR42103:SF2">
    <property type="entry name" value="AB HYDROLASE-1 DOMAIN-CONTAINING PROTEIN"/>
    <property type="match status" value="1"/>
</dbReference>
<gene>
    <name evidence="2" type="ORF">S03H2_20897</name>
</gene>
<accession>X1F5A0</accession>
<reference evidence="2" key="1">
    <citation type="journal article" date="2014" name="Front. Microbiol.">
        <title>High frequency of phylogenetically diverse reductive dehalogenase-homologous genes in deep subseafloor sedimentary metagenomes.</title>
        <authorList>
            <person name="Kawai M."/>
            <person name="Futagami T."/>
            <person name="Toyoda A."/>
            <person name="Takaki Y."/>
            <person name="Nishi S."/>
            <person name="Hori S."/>
            <person name="Arai W."/>
            <person name="Tsubouchi T."/>
            <person name="Morono Y."/>
            <person name="Uchiyama I."/>
            <person name="Ito T."/>
            <person name="Fujiyama A."/>
            <person name="Inagaki F."/>
            <person name="Takami H."/>
        </authorList>
    </citation>
    <scope>NUCLEOTIDE SEQUENCE</scope>
    <source>
        <strain evidence="2">Expedition CK06-06</strain>
    </source>
</reference>
<dbReference type="Pfam" id="PF01738">
    <property type="entry name" value="DLH"/>
    <property type="match status" value="1"/>
</dbReference>
<dbReference type="PANTHER" id="PTHR42103">
    <property type="entry name" value="ALPHA/BETA-HYDROLASES SUPERFAMILY PROTEIN"/>
    <property type="match status" value="1"/>
</dbReference>
<organism evidence="2">
    <name type="scientific">marine sediment metagenome</name>
    <dbReference type="NCBI Taxonomy" id="412755"/>
    <lineage>
        <taxon>unclassified sequences</taxon>
        <taxon>metagenomes</taxon>
        <taxon>ecological metagenomes</taxon>
    </lineage>
</organism>
<proteinExistence type="predicted"/>
<dbReference type="GO" id="GO:0016787">
    <property type="term" value="F:hydrolase activity"/>
    <property type="evidence" value="ECO:0007669"/>
    <property type="project" value="InterPro"/>
</dbReference>
<sequence length="136" mass="14616">MDNNVVSSISEALTQASIISFKFNFRGVGRSEGEFSQGIGEQEDVGAAVSFMTTVKEVDSKRIGLVGYSAGAAFALPICVNNDKIKALATVSLPLSMFDFEFLKDCLKPKLLISGSKDDFTPASQFLKFCQSLSTP</sequence>
<dbReference type="InterPro" id="IPR029058">
    <property type="entry name" value="AB_hydrolase_fold"/>
</dbReference>
<evidence type="ECO:0000313" key="2">
    <source>
        <dbReference type="EMBL" id="GAH40821.1"/>
    </source>
</evidence>
<feature type="domain" description="Dienelactone hydrolase" evidence="1">
    <location>
        <begin position="43"/>
        <end position="131"/>
    </location>
</feature>
<dbReference type="EMBL" id="BARU01011071">
    <property type="protein sequence ID" value="GAH40821.1"/>
    <property type="molecule type" value="Genomic_DNA"/>
</dbReference>
<comment type="caution">
    <text evidence="2">The sequence shown here is derived from an EMBL/GenBank/DDBJ whole genome shotgun (WGS) entry which is preliminary data.</text>
</comment>
<feature type="non-terminal residue" evidence="2">
    <location>
        <position position="136"/>
    </location>
</feature>
<evidence type="ECO:0000259" key="1">
    <source>
        <dbReference type="Pfam" id="PF01738"/>
    </source>
</evidence>
<dbReference type="AlphaFoldDB" id="X1F5A0"/>
<protein>
    <recommendedName>
        <fullName evidence="1">Dienelactone hydrolase domain-containing protein</fullName>
    </recommendedName>
</protein>
<name>X1F5A0_9ZZZZ</name>